<dbReference type="EMBL" id="MPUH01000480">
    <property type="protein sequence ID" value="OMJ79253.1"/>
    <property type="molecule type" value="Genomic_DNA"/>
</dbReference>
<evidence type="ECO:0000256" key="10">
    <source>
        <dbReference type="RuleBase" id="RU000488"/>
    </source>
</evidence>
<dbReference type="SUPFAM" id="SSF103506">
    <property type="entry name" value="Mitochondrial carrier"/>
    <property type="match status" value="1"/>
</dbReference>
<evidence type="ECO:0000256" key="4">
    <source>
        <dbReference type="ARBA" id="ARBA00022692"/>
    </source>
</evidence>
<dbReference type="GO" id="GO:0031966">
    <property type="term" value="C:mitochondrial membrane"/>
    <property type="evidence" value="ECO:0007669"/>
    <property type="project" value="UniProtKB-SubCell"/>
</dbReference>
<dbReference type="GO" id="GO:0015093">
    <property type="term" value="F:ferrous iron transmembrane transporter activity"/>
    <property type="evidence" value="ECO:0007669"/>
    <property type="project" value="TreeGrafter"/>
</dbReference>
<comment type="subcellular location">
    <subcellularLocation>
        <location evidence="1">Mitochondrion membrane</location>
        <topology evidence="1">Multi-pass membrane protein</topology>
    </subcellularLocation>
</comment>
<dbReference type="Proteomes" id="UP000187209">
    <property type="component" value="Unassembled WGS sequence"/>
</dbReference>
<keyword evidence="8 9" id="KW-0472">Membrane</keyword>
<dbReference type="InterPro" id="IPR002067">
    <property type="entry name" value="MCP"/>
</dbReference>
<name>A0A1R2BR39_9CILI</name>
<dbReference type="PROSITE" id="PS50920">
    <property type="entry name" value="SOLCAR"/>
    <property type="match status" value="3"/>
</dbReference>
<feature type="repeat" description="Solcar" evidence="9">
    <location>
        <begin position="199"/>
        <end position="289"/>
    </location>
</feature>
<keyword evidence="7" id="KW-0496">Mitochondrion</keyword>
<evidence type="ECO:0000256" key="2">
    <source>
        <dbReference type="ARBA" id="ARBA00006375"/>
    </source>
</evidence>
<feature type="repeat" description="Solcar" evidence="9">
    <location>
        <begin position="103"/>
        <end position="191"/>
    </location>
</feature>
<dbReference type="PANTHER" id="PTHR45758:SF19">
    <property type="entry name" value="CARRIER PROTEIN, PUTATIVE-RELATED"/>
    <property type="match status" value="1"/>
</dbReference>
<dbReference type="PRINTS" id="PR00926">
    <property type="entry name" value="MITOCARRIER"/>
</dbReference>
<keyword evidence="13" id="KW-1185">Reference proteome</keyword>
<dbReference type="Pfam" id="PF00153">
    <property type="entry name" value="Mito_carr"/>
    <property type="match status" value="3"/>
</dbReference>
<dbReference type="Gene3D" id="1.50.40.10">
    <property type="entry name" value="Mitochondrial carrier domain"/>
    <property type="match status" value="2"/>
</dbReference>
<dbReference type="GO" id="GO:0048250">
    <property type="term" value="P:iron import into the mitochondrion"/>
    <property type="evidence" value="ECO:0007669"/>
    <property type="project" value="TreeGrafter"/>
</dbReference>
<keyword evidence="4 9" id="KW-0812">Transmembrane</keyword>
<feature type="repeat" description="Solcar" evidence="9">
    <location>
        <begin position="5"/>
        <end position="93"/>
    </location>
</feature>
<evidence type="ECO:0000313" key="12">
    <source>
        <dbReference type="EMBL" id="OMJ79253.1"/>
    </source>
</evidence>
<organism evidence="12 13">
    <name type="scientific">Stentor coeruleus</name>
    <dbReference type="NCBI Taxonomy" id="5963"/>
    <lineage>
        <taxon>Eukaryota</taxon>
        <taxon>Sar</taxon>
        <taxon>Alveolata</taxon>
        <taxon>Ciliophora</taxon>
        <taxon>Postciliodesmatophora</taxon>
        <taxon>Heterotrichea</taxon>
        <taxon>Heterotrichida</taxon>
        <taxon>Stentoridae</taxon>
        <taxon>Stentor</taxon>
    </lineage>
</organism>
<proteinExistence type="inferred from homology"/>
<feature type="transmembrane region" description="Helical" evidence="11">
    <location>
        <begin position="199"/>
        <end position="219"/>
    </location>
</feature>
<evidence type="ECO:0000256" key="8">
    <source>
        <dbReference type="ARBA" id="ARBA00023136"/>
    </source>
</evidence>
<evidence type="ECO:0000256" key="1">
    <source>
        <dbReference type="ARBA" id="ARBA00004225"/>
    </source>
</evidence>
<dbReference type="InterPro" id="IPR018108">
    <property type="entry name" value="MCP_transmembrane"/>
</dbReference>
<feature type="transmembrane region" description="Helical" evidence="11">
    <location>
        <begin position="166"/>
        <end position="187"/>
    </location>
</feature>
<evidence type="ECO:0000256" key="9">
    <source>
        <dbReference type="PROSITE-ProRule" id="PRU00282"/>
    </source>
</evidence>
<keyword evidence="6 11" id="KW-1133">Transmembrane helix</keyword>
<evidence type="ECO:0000256" key="6">
    <source>
        <dbReference type="ARBA" id="ARBA00022989"/>
    </source>
</evidence>
<evidence type="ECO:0000256" key="11">
    <source>
        <dbReference type="SAM" id="Phobius"/>
    </source>
</evidence>
<feature type="transmembrane region" description="Helical" evidence="11">
    <location>
        <begin position="64"/>
        <end position="85"/>
    </location>
</feature>
<dbReference type="OrthoDB" id="250329at2759"/>
<reference evidence="12 13" key="1">
    <citation type="submission" date="2016-11" db="EMBL/GenBank/DDBJ databases">
        <title>The macronuclear genome of Stentor coeruleus: a giant cell with tiny introns.</title>
        <authorList>
            <person name="Slabodnick M."/>
            <person name="Ruby J.G."/>
            <person name="Reiff S.B."/>
            <person name="Swart E.C."/>
            <person name="Gosai S."/>
            <person name="Prabakaran S."/>
            <person name="Witkowska E."/>
            <person name="Larue G.E."/>
            <person name="Fisher S."/>
            <person name="Freeman R.M."/>
            <person name="Gunawardena J."/>
            <person name="Chu W."/>
            <person name="Stover N.A."/>
            <person name="Gregory B.D."/>
            <person name="Nowacki M."/>
            <person name="Derisi J."/>
            <person name="Roy S.W."/>
            <person name="Marshall W.F."/>
            <person name="Sood P."/>
        </authorList>
    </citation>
    <scope>NUCLEOTIDE SEQUENCE [LARGE SCALE GENOMIC DNA]</scope>
    <source>
        <strain evidence="12">WM001</strain>
    </source>
</reference>
<dbReference type="AlphaFoldDB" id="A0A1R2BR39"/>
<accession>A0A1R2BR39</accession>
<keyword evidence="3 10" id="KW-0813">Transport</keyword>
<evidence type="ECO:0000256" key="3">
    <source>
        <dbReference type="ARBA" id="ARBA00022448"/>
    </source>
</evidence>
<comment type="caution">
    <text evidence="12">The sequence shown here is derived from an EMBL/GenBank/DDBJ whole genome shotgun (WGS) entry which is preliminary data.</text>
</comment>
<evidence type="ECO:0000256" key="5">
    <source>
        <dbReference type="ARBA" id="ARBA00022737"/>
    </source>
</evidence>
<evidence type="ECO:0008006" key="14">
    <source>
        <dbReference type="Google" id="ProtNLM"/>
    </source>
</evidence>
<dbReference type="InterPro" id="IPR023395">
    <property type="entry name" value="MCP_dom_sf"/>
</dbReference>
<dbReference type="PANTHER" id="PTHR45758">
    <property type="entry name" value="MITOFERRIN-1-RELATED"/>
    <property type="match status" value="1"/>
</dbReference>
<sequence length="294" mass="33018">MEEQYPIVLTSISAFISGGIARMVVHPLDTIKAKLQVQQGNKSPEFLTITQAFKTTLAKEGYKGLYKGLTFSAFGCLPAVCLYFTSYELSKKYLLEIPAFKNNNFLAYLTSGMIAEAISCMFFVPIDVIKERLQVQSNLKEYNYANGRNALKILLSKEGLRGIYRAYGATVASFGPFSGLYFLFYEYSKHYFVGGHKEISFFHSVLCAGFAGSLSAWITNPLDIAKVRMQVVRAIGKSKFPYKNMFHGIYLIASEEGFRALFQGSLARILFHTPNTAISMSLVEFFRRLLSNDI</sequence>
<protein>
    <recommendedName>
        <fullName evidence="14">Mitochondrial carrier protein</fullName>
    </recommendedName>
</protein>
<evidence type="ECO:0000313" key="13">
    <source>
        <dbReference type="Proteomes" id="UP000187209"/>
    </source>
</evidence>
<feature type="transmembrane region" description="Helical" evidence="11">
    <location>
        <begin position="6"/>
        <end position="25"/>
    </location>
</feature>
<comment type="similarity">
    <text evidence="2 10">Belongs to the mitochondrial carrier (TC 2.A.29) family.</text>
</comment>
<gene>
    <name evidence="12" type="ORF">SteCoe_20761</name>
</gene>
<evidence type="ECO:0000256" key="7">
    <source>
        <dbReference type="ARBA" id="ARBA00023128"/>
    </source>
</evidence>
<keyword evidence="5" id="KW-0677">Repeat</keyword>
<feature type="transmembrane region" description="Helical" evidence="11">
    <location>
        <begin position="105"/>
        <end position="124"/>
    </location>
</feature>